<dbReference type="UniPathway" id="UPA00070"/>
<dbReference type="Pfam" id="PF01180">
    <property type="entry name" value="DHO_dh"/>
    <property type="match status" value="1"/>
</dbReference>
<dbReference type="NCBIfam" id="NF003652">
    <property type="entry name" value="PRK05286.2-5"/>
    <property type="match status" value="1"/>
</dbReference>
<evidence type="ECO:0000313" key="12">
    <source>
        <dbReference type="Proteomes" id="UP000051647"/>
    </source>
</evidence>
<dbReference type="EC" id="1.3.5.2" evidence="9"/>
<dbReference type="PIRSF" id="PIRSF000164">
    <property type="entry name" value="DHO_oxidase"/>
    <property type="match status" value="1"/>
</dbReference>
<dbReference type="GO" id="GO:0044205">
    <property type="term" value="P:'de novo' UMP biosynthetic process"/>
    <property type="evidence" value="ECO:0007669"/>
    <property type="project" value="UniProtKB-UniPathway"/>
</dbReference>
<dbReference type="Gene3D" id="3.20.20.70">
    <property type="entry name" value="Aldolase class I"/>
    <property type="match status" value="1"/>
</dbReference>
<dbReference type="PATRIC" id="fig|1423815.3.peg.1415"/>
<evidence type="ECO:0000256" key="9">
    <source>
        <dbReference type="NCBIfam" id="TIGR01036"/>
    </source>
</evidence>
<dbReference type="GO" id="GO:0106430">
    <property type="term" value="F:dihydroorotate dehydrogenase (quinone) activity"/>
    <property type="evidence" value="ECO:0007669"/>
    <property type="project" value="UniProtKB-EC"/>
</dbReference>
<dbReference type="GO" id="GO:0005737">
    <property type="term" value="C:cytoplasm"/>
    <property type="evidence" value="ECO:0007669"/>
    <property type="project" value="InterPro"/>
</dbReference>
<dbReference type="OrthoDB" id="9802377at2"/>
<comment type="caution">
    <text evidence="11">The sequence shown here is derived from an EMBL/GenBank/DDBJ whole genome shotgun (WGS) entry which is preliminary data.</text>
</comment>
<dbReference type="AlphaFoldDB" id="A0A0R1SNH9"/>
<dbReference type="InterPro" id="IPR012135">
    <property type="entry name" value="Dihydroorotate_DH_1_2"/>
</dbReference>
<comment type="pathway">
    <text evidence="3">Pyrimidine metabolism; UMP biosynthesis via de novo pathway.</text>
</comment>
<evidence type="ECO:0000259" key="10">
    <source>
        <dbReference type="Pfam" id="PF01180"/>
    </source>
</evidence>
<feature type="domain" description="Dihydroorotate dehydrogenase catalytic" evidence="10">
    <location>
        <begin position="49"/>
        <end position="332"/>
    </location>
</feature>
<keyword evidence="4" id="KW-0285">Flavoprotein</keyword>
<dbReference type="SUPFAM" id="SSF51395">
    <property type="entry name" value="FMN-linked oxidoreductases"/>
    <property type="match status" value="1"/>
</dbReference>
<comment type="cofactor">
    <cofactor evidence="1">
        <name>FMN</name>
        <dbReference type="ChEBI" id="CHEBI:58210"/>
    </cofactor>
</comment>
<accession>A0A0R1SNH9</accession>
<protein>
    <recommendedName>
        <fullName evidence="9">Dihydroorotate dehydrogenase (quinone)</fullName>
        <ecNumber evidence="9">1.3.5.2</ecNumber>
    </recommendedName>
</protein>
<dbReference type="STRING" id="1423815.FC27_GL001381"/>
<dbReference type="RefSeq" id="WP_010623792.1">
    <property type="nucleotide sequence ID" value="NZ_AZFA01000003.1"/>
</dbReference>
<dbReference type="PANTHER" id="PTHR48109:SF4">
    <property type="entry name" value="DIHYDROOROTATE DEHYDROGENASE (QUINONE), MITOCHONDRIAL"/>
    <property type="match status" value="1"/>
</dbReference>
<dbReference type="eggNOG" id="COG0167">
    <property type="taxonomic scope" value="Bacteria"/>
</dbReference>
<dbReference type="EMBL" id="AZFA01000003">
    <property type="protein sequence ID" value="KRL67845.1"/>
    <property type="molecule type" value="Genomic_DNA"/>
</dbReference>
<keyword evidence="8" id="KW-0472">Membrane</keyword>
<evidence type="ECO:0000256" key="1">
    <source>
        <dbReference type="ARBA" id="ARBA00001917"/>
    </source>
</evidence>
<dbReference type="CDD" id="cd04738">
    <property type="entry name" value="DHOD_2_like"/>
    <property type="match status" value="1"/>
</dbReference>
<dbReference type="GO" id="GO:0016020">
    <property type="term" value="C:membrane"/>
    <property type="evidence" value="ECO:0007669"/>
    <property type="project" value="InterPro"/>
</dbReference>
<dbReference type="Proteomes" id="UP000051647">
    <property type="component" value="Unassembled WGS sequence"/>
</dbReference>
<keyword evidence="12" id="KW-1185">Reference proteome</keyword>
<evidence type="ECO:0000256" key="3">
    <source>
        <dbReference type="ARBA" id="ARBA00004725"/>
    </source>
</evidence>
<keyword evidence="7" id="KW-0560">Oxidoreductase</keyword>
<dbReference type="GO" id="GO:0006207">
    <property type="term" value="P:'de novo' pyrimidine nucleobase biosynthetic process"/>
    <property type="evidence" value="ECO:0007669"/>
    <property type="project" value="UniProtKB-UniRule"/>
</dbReference>
<evidence type="ECO:0000313" key="11">
    <source>
        <dbReference type="EMBL" id="KRL67845.1"/>
    </source>
</evidence>
<reference evidence="11 12" key="1">
    <citation type="journal article" date="2015" name="Genome Announc.">
        <title>Expanding the biotechnology potential of lactobacilli through comparative genomics of 213 strains and associated genera.</title>
        <authorList>
            <person name="Sun Z."/>
            <person name="Harris H.M."/>
            <person name="McCann A."/>
            <person name="Guo C."/>
            <person name="Argimon S."/>
            <person name="Zhang W."/>
            <person name="Yang X."/>
            <person name="Jeffery I.B."/>
            <person name="Cooney J.C."/>
            <person name="Kagawa T.F."/>
            <person name="Liu W."/>
            <person name="Song Y."/>
            <person name="Salvetti E."/>
            <person name="Wrobel A."/>
            <person name="Rasinkangas P."/>
            <person name="Parkhill J."/>
            <person name="Rea M.C."/>
            <person name="O'Sullivan O."/>
            <person name="Ritari J."/>
            <person name="Douillard F.P."/>
            <person name="Paul Ross R."/>
            <person name="Yang R."/>
            <person name="Briner A.E."/>
            <person name="Felis G.E."/>
            <person name="de Vos W.M."/>
            <person name="Barrangou R."/>
            <person name="Klaenhammer T.R."/>
            <person name="Caufield P.W."/>
            <person name="Cui Y."/>
            <person name="Zhang H."/>
            <person name="O'Toole P.W."/>
        </authorList>
    </citation>
    <scope>NUCLEOTIDE SEQUENCE [LARGE SCALE GENOMIC DNA]</scope>
    <source>
        <strain evidence="11 12">DSM 14857</strain>
    </source>
</reference>
<proteinExistence type="predicted"/>
<sequence length="340" mass="37464">MDWYHAVRPLIFAVDPEVDHHIVADGLKVFNHHTKPLQKMFWVKNRTTLKTTVKGVDFSSPVGIAAGFDKNGQFFNSLGALGAGFVEVGSVTKQAQNGNPKKRIFRLPEDSAIINRMGLNNDGIEEVVKRIKQVDHKTKIGLSIAPSHGLDTSQMVSELVDDVRFASDAADYLALNLSCPNQAGVLSLQEPQILTDLLQEIKALNLSTPIFCKFSSDLLKEELLDTLERTHSLMDGIILANTSRSRDQLVSKNKIEKGGLSGKPLFEKSLRLTKAVRTKFSDQLPIIFSGGVFTATDAQTAIDAGASLVQVYTGFIYNGPSQLETINRQLSENRLLKFIK</sequence>
<dbReference type="InterPro" id="IPR005720">
    <property type="entry name" value="Dihydroorotate_DH_cat"/>
</dbReference>
<evidence type="ECO:0000256" key="2">
    <source>
        <dbReference type="ARBA" id="ARBA00003125"/>
    </source>
</evidence>
<evidence type="ECO:0000256" key="4">
    <source>
        <dbReference type="ARBA" id="ARBA00022630"/>
    </source>
</evidence>
<keyword evidence="6" id="KW-0665">Pyrimidine biosynthesis</keyword>
<dbReference type="NCBIfam" id="TIGR01036">
    <property type="entry name" value="pyrD_sub2"/>
    <property type="match status" value="1"/>
</dbReference>
<evidence type="ECO:0000256" key="6">
    <source>
        <dbReference type="ARBA" id="ARBA00022975"/>
    </source>
</evidence>
<evidence type="ECO:0000256" key="5">
    <source>
        <dbReference type="ARBA" id="ARBA00022643"/>
    </source>
</evidence>
<dbReference type="InterPro" id="IPR005719">
    <property type="entry name" value="Dihydroorotate_DH_2"/>
</dbReference>
<name>A0A0R1SNH9_9LACO</name>
<gene>
    <name evidence="11" type="ORF">FC27_GL001381</name>
</gene>
<evidence type="ECO:0000256" key="8">
    <source>
        <dbReference type="ARBA" id="ARBA00023136"/>
    </source>
</evidence>
<evidence type="ECO:0000256" key="7">
    <source>
        <dbReference type="ARBA" id="ARBA00023002"/>
    </source>
</evidence>
<organism evidence="11 12">
    <name type="scientific">Companilactobacillus versmoldensis DSM 14857 = KCTC 3814</name>
    <dbReference type="NCBI Taxonomy" id="1423815"/>
    <lineage>
        <taxon>Bacteria</taxon>
        <taxon>Bacillati</taxon>
        <taxon>Bacillota</taxon>
        <taxon>Bacilli</taxon>
        <taxon>Lactobacillales</taxon>
        <taxon>Lactobacillaceae</taxon>
        <taxon>Companilactobacillus</taxon>
    </lineage>
</organism>
<keyword evidence="5" id="KW-0288">FMN</keyword>
<dbReference type="InterPro" id="IPR013785">
    <property type="entry name" value="Aldolase_TIM"/>
</dbReference>
<dbReference type="InterPro" id="IPR050074">
    <property type="entry name" value="DHO_dehydrogenase"/>
</dbReference>
<comment type="function">
    <text evidence="2">Catalyzes the conversion of dihydroorotate to orotate with quinone as electron acceptor.</text>
</comment>
<dbReference type="PANTHER" id="PTHR48109">
    <property type="entry name" value="DIHYDROOROTATE DEHYDROGENASE (QUINONE), MITOCHONDRIAL-RELATED"/>
    <property type="match status" value="1"/>
</dbReference>